<dbReference type="InterPro" id="IPR000077">
    <property type="entry name" value="Ribosomal_eL39"/>
</dbReference>
<accession>A0A0P9D5K9</accession>
<dbReference type="InterPro" id="IPR023626">
    <property type="entry name" value="Ribosomal_eL39_dom_sf"/>
</dbReference>
<comment type="similarity">
    <text evidence="1 4">Belongs to the eukaryotic ribosomal protein eL39 family.</text>
</comment>
<dbReference type="Proteomes" id="UP000050515">
    <property type="component" value="Unassembled WGS sequence"/>
</dbReference>
<dbReference type="GO" id="GO:0006412">
    <property type="term" value="P:translation"/>
    <property type="evidence" value="ECO:0007669"/>
    <property type="project" value="UniProtKB-UniRule"/>
</dbReference>
<protein>
    <recommendedName>
        <fullName evidence="4">Large ribosomal subunit protein eL39</fullName>
    </recommendedName>
</protein>
<dbReference type="GO" id="GO:0005840">
    <property type="term" value="C:ribosome"/>
    <property type="evidence" value="ECO:0007669"/>
    <property type="project" value="UniProtKB-KW"/>
</dbReference>
<dbReference type="Proteomes" id="UP000050320">
    <property type="component" value="Unassembled WGS sequence"/>
</dbReference>
<dbReference type="GO" id="GO:0003735">
    <property type="term" value="F:structural constituent of ribosome"/>
    <property type="evidence" value="ECO:0007669"/>
    <property type="project" value="InterPro"/>
</dbReference>
<evidence type="ECO:0000256" key="1">
    <source>
        <dbReference type="ARBA" id="ARBA00009339"/>
    </source>
</evidence>
<dbReference type="AlphaFoldDB" id="A0A0P9D5K9"/>
<evidence type="ECO:0000313" key="6">
    <source>
        <dbReference type="EMBL" id="KQB33625.1"/>
    </source>
</evidence>
<comment type="caution">
    <text evidence="5">The sequence shown here is derived from an EMBL/GenBank/DDBJ whole genome shotgun (WGS) entry which is preliminary data.</text>
</comment>
<reference evidence="5 8" key="1">
    <citation type="submission" date="2015-09" db="EMBL/GenBank/DDBJ databases">
        <title>Draft genome sequence of Acidiplasma aeolicum DSM 18409.</title>
        <authorList>
            <person name="Hemp J."/>
        </authorList>
    </citation>
    <scope>NUCLEOTIDE SEQUENCE [LARGE SCALE GENOMIC DNA]</scope>
    <source>
        <strain evidence="5 8">V</strain>
    </source>
</reference>
<dbReference type="GeneID" id="84222126"/>
<dbReference type="SUPFAM" id="SSF48662">
    <property type="entry name" value="Ribosomal protein L39e"/>
    <property type="match status" value="1"/>
</dbReference>
<evidence type="ECO:0000313" key="7">
    <source>
        <dbReference type="Proteomes" id="UP000050320"/>
    </source>
</evidence>
<dbReference type="RefSeq" id="WP_048102195.1">
    <property type="nucleotide sequence ID" value="NZ_JBBYJF010000006.1"/>
</dbReference>
<dbReference type="Pfam" id="PF00832">
    <property type="entry name" value="Ribosomal_L39"/>
    <property type="match status" value="1"/>
</dbReference>
<proteinExistence type="inferred from homology"/>
<evidence type="ECO:0000256" key="4">
    <source>
        <dbReference type="HAMAP-Rule" id="MF_00629"/>
    </source>
</evidence>
<keyword evidence="3 4" id="KW-0687">Ribonucleoprotein</keyword>
<gene>
    <name evidence="4" type="primary">rpl39e</name>
    <name evidence="6" type="ORF">AOG54_01825</name>
    <name evidence="5" type="ORF">SE19_08670</name>
</gene>
<evidence type="ECO:0000313" key="8">
    <source>
        <dbReference type="Proteomes" id="UP000050515"/>
    </source>
</evidence>
<sequence>MSRNKPLGKKLRLMNRIKSNRRVPGWVMLRTDRHVTQNPKRKNWRRSNLKL</sequence>
<evidence type="ECO:0000256" key="3">
    <source>
        <dbReference type="ARBA" id="ARBA00023274"/>
    </source>
</evidence>
<reference evidence="6 7" key="2">
    <citation type="submission" date="2015-09" db="EMBL/GenBank/DDBJ databases">
        <title>Heavy metals and arsenic resistance mechanisms in polyextremophilic archaea of the family Ferroplasmaceae.</title>
        <authorList>
            <person name="Bulaev A.G."/>
            <person name="Kanygina A.V."/>
        </authorList>
    </citation>
    <scope>NUCLEOTIDE SEQUENCE [LARGE SCALE GENOMIC DNA]</scope>
    <source>
        <strain evidence="6 7">VT</strain>
    </source>
</reference>
<name>A0A0P9D5K9_9ARCH</name>
<dbReference type="PATRIC" id="fig|507754.4.peg.486"/>
<organism evidence="5 8">
    <name type="scientific">Acidiplasma aeolicum</name>
    <dbReference type="NCBI Taxonomy" id="507754"/>
    <lineage>
        <taxon>Archaea</taxon>
        <taxon>Methanobacteriati</taxon>
        <taxon>Thermoplasmatota</taxon>
        <taxon>Thermoplasmata</taxon>
        <taxon>Thermoplasmatales</taxon>
        <taxon>Ferroplasmaceae</taxon>
        <taxon>Acidiplasma</taxon>
    </lineage>
</organism>
<keyword evidence="2 4" id="KW-0689">Ribosomal protein</keyword>
<dbReference type="NCBIfam" id="NF002316">
    <property type="entry name" value="PRK01242.1"/>
    <property type="match status" value="1"/>
</dbReference>
<evidence type="ECO:0000313" key="5">
    <source>
        <dbReference type="EMBL" id="KPV44720.1"/>
    </source>
</evidence>
<dbReference type="OrthoDB" id="65887at2157"/>
<dbReference type="HAMAP" id="MF_00629">
    <property type="entry name" value="Ribosomal_eL39"/>
    <property type="match status" value="1"/>
</dbReference>
<dbReference type="EMBL" id="LJCQ01000410">
    <property type="protein sequence ID" value="KPV44720.1"/>
    <property type="molecule type" value="Genomic_DNA"/>
</dbReference>
<dbReference type="EMBL" id="LKBG01000286">
    <property type="protein sequence ID" value="KQB33625.1"/>
    <property type="molecule type" value="Genomic_DNA"/>
</dbReference>
<evidence type="ECO:0000256" key="2">
    <source>
        <dbReference type="ARBA" id="ARBA00022980"/>
    </source>
</evidence>
<keyword evidence="7" id="KW-1185">Reference proteome</keyword>
<dbReference type="Gene3D" id="1.10.1620.10">
    <property type="entry name" value="Ribosomal protein L39e"/>
    <property type="match status" value="1"/>
</dbReference>
<dbReference type="GO" id="GO:1990904">
    <property type="term" value="C:ribonucleoprotein complex"/>
    <property type="evidence" value="ECO:0007669"/>
    <property type="project" value="UniProtKB-KW"/>
</dbReference>